<dbReference type="InterPro" id="IPR036259">
    <property type="entry name" value="MFS_trans_sf"/>
</dbReference>
<name>A0AAV9A064_ACOGR</name>
<evidence type="ECO:0000256" key="5">
    <source>
        <dbReference type="ARBA" id="ARBA00022989"/>
    </source>
</evidence>
<feature type="transmembrane region" description="Helical" evidence="7">
    <location>
        <begin position="133"/>
        <end position="151"/>
    </location>
</feature>
<evidence type="ECO:0000256" key="4">
    <source>
        <dbReference type="ARBA" id="ARBA00022847"/>
    </source>
</evidence>
<reference evidence="8" key="2">
    <citation type="submission" date="2023-06" db="EMBL/GenBank/DDBJ databases">
        <authorList>
            <person name="Ma L."/>
            <person name="Liu K.-W."/>
            <person name="Li Z."/>
            <person name="Hsiao Y.-Y."/>
            <person name="Qi Y."/>
            <person name="Fu T."/>
            <person name="Tang G."/>
            <person name="Zhang D."/>
            <person name="Sun W.-H."/>
            <person name="Liu D.-K."/>
            <person name="Li Y."/>
            <person name="Chen G.-Z."/>
            <person name="Liu X.-D."/>
            <person name="Liao X.-Y."/>
            <person name="Jiang Y.-T."/>
            <person name="Yu X."/>
            <person name="Hao Y."/>
            <person name="Huang J."/>
            <person name="Zhao X.-W."/>
            <person name="Ke S."/>
            <person name="Chen Y.-Y."/>
            <person name="Wu W.-L."/>
            <person name="Hsu J.-L."/>
            <person name="Lin Y.-F."/>
            <person name="Huang M.-D."/>
            <person name="Li C.-Y."/>
            <person name="Huang L."/>
            <person name="Wang Z.-W."/>
            <person name="Zhao X."/>
            <person name="Zhong W.-Y."/>
            <person name="Peng D.-H."/>
            <person name="Ahmad S."/>
            <person name="Lan S."/>
            <person name="Zhang J.-S."/>
            <person name="Tsai W.-C."/>
            <person name="Van De Peer Y."/>
            <person name="Liu Z.-J."/>
        </authorList>
    </citation>
    <scope>NUCLEOTIDE SEQUENCE</scope>
    <source>
        <strain evidence="8">SCP</strain>
        <tissue evidence="8">Leaves</tissue>
    </source>
</reference>
<reference evidence="8" key="1">
    <citation type="journal article" date="2023" name="Nat. Commun.">
        <title>Diploid and tetraploid genomes of Acorus and the evolution of monocots.</title>
        <authorList>
            <person name="Ma L."/>
            <person name="Liu K.W."/>
            <person name="Li Z."/>
            <person name="Hsiao Y.Y."/>
            <person name="Qi Y."/>
            <person name="Fu T."/>
            <person name="Tang G.D."/>
            <person name="Zhang D."/>
            <person name="Sun W.H."/>
            <person name="Liu D.K."/>
            <person name="Li Y."/>
            <person name="Chen G.Z."/>
            <person name="Liu X.D."/>
            <person name="Liao X.Y."/>
            <person name="Jiang Y.T."/>
            <person name="Yu X."/>
            <person name="Hao Y."/>
            <person name="Huang J."/>
            <person name="Zhao X.W."/>
            <person name="Ke S."/>
            <person name="Chen Y.Y."/>
            <person name="Wu W.L."/>
            <person name="Hsu J.L."/>
            <person name="Lin Y.F."/>
            <person name="Huang M.D."/>
            <person name="Li C.Y."/>
            <person name="Huang L."/>
            <person name="Wang Z.W."/>
            <person name="Zhao X."/>
            <person name="Zhong W.Y."/>
            <person name="Peng D.H."/>
            <person name="Ahmad S."/>
            <person name="Lan S."/>
            <person name="Zhang J.S."/>
            <person name="Tsai W.C."/>
            <person name="Van de Peer Y."/>
            <person name="Liu Z.J."/>
        </authorList>
    </citation>
    <scope>NUCLEOTIDE SEQUENCE</scope>
    <source>
        <strain evidence="8">SCP</strain>
    </source>
</reference>
<keyword evidence="4" id="KW-0769">Symport</keyword>
<dbReference type="Proteomes" id="UP001179952">
    <property type="component" value="Unassembled WGS sequence"/>
</dbReference>
<keyword evidence="6 7" id="KW-0472">Membrane</keyword>
<comment type="subcellular location">
    <subcellularLocation>
        <location evidence="1">Membrane</location>
        <topology evidence="1">Multi-pass membrane protein</topology>
    </subcellularLocation>
</comment>
<evidence type="ECO:0000256" key="6">
    <source>
        <dbReference type="ARBA" id="ARBA00023136"/>
    </source>
</evidence>
<evidence type="ECO:0000256" key="7">
    <source>
        <dbReference type="SAM" id="Phobius"/>
    </source>
</evidence>
<dbReference type="GO" id="GO:0016020">
    <property type="term" value="C:membrane"/>
    <property type="evidence" value="ECO:0007669"/>
    <property type="project" value="UniProtKB-SubCell"/>
</dbReference>
<dbReference type="SUPFAM" id="SSF103473">
    <property type="entry name" value="MFS general substrate transporter"/>
    <property type="match status" value="1"/>
</dbReference>
<gene>
    <name evidence="8" type="ORF">QJS04_geneDACA021705</name>
</gene>
<keyword evidence="5 7" id="KW-1133">Transmembrane helix</keyword>
<evidence type="ECO:0000256" key="3">
    <source>
        <dbReference type="ARBA" id="ARBA00022692"/>
    </source>
</evidence>
<feature type="transmembrane region" description="Helical" evidence="7">
    <location>
        <begin position="85"/>
        <end position="113"/>
    </location>
</feature>
<keyword evidence="2" id="KW-0813">Transport</keyword>
<dbReference type="GO" id="GO:0015293">
    <property type="term" value="F:symporter activity"/>
    <property type="evidence" value="ECO:0007669"/>
    <property type="project" value="UniProtKB-KW"/>
</dbReference>
<accession>A0AAV9A064</accession>
<comment type="caution">
    <text evidence="8">The sequence shown here is derived from an EMBL/GenBank/DDBJ whole genome shotgun (WGS) entry which is preliminary data.</text>
</comment>
<sequence>MHPSSRHSLLHLVLPWKLGLRALHRWKPLRPLISQLQLALLRQVPEDCYGPPLLFKFWFGFCIGRDYPLSATIISEYANKKTRGAFIAAVFAMQGFSILAGGILLAIIMFASFNLHYKAQPYSVDRIGSTVPWADYVWRIILIFGALLAALTEVRGGDGDSSGVVACGRAGAAYGPPALLVWVQPCLL</sequence>
<dbReference type="PANTHER" id="PTHR24064">
    <property type="entry name" value="SOLUTE CARRIER FAMILY 22 MEMBER"/>
    <property type="match status" value="1"/>
</dbReference>
<evidence type="ECO:0000313" key="9">
    <source>
        <dbReference type="Proteomes" id="UP001179952"/>
    </source>
</evidence>
<evidence type="ECO:0000256" key="2">
    <source>
        <dbReference type="ARBA" id="ARBA00022592"/>
    </source>
</evidence>
<organism evidence="8 9">
    <name type="scientific">Acorus gramineus</name>
    <name type="common">Dwarf sweet flag</name>
    <dbReference type="NCBI Taxonomy" id="55184"/>
    <lineage>
        <taxon>Eukaryota</taxon>
        <taxon>Viridiplantae</taxon>
        <taxon>Streptophyta</taxon>
        <taxon>Embryophyta</taxon>
        <taxon>Tracheophyta</taxon>
        <taxon>Spermatophyta</taxon>
        <taxon>Magnoliopsida</taxon>
        <taxon>Liliopsida</taxon>
        <taxon>Acoraceae</taxon>
        <taxon>Acorus</taxon>
    </lineage>
</organism>
<dbReference type="EMBL" id="JAUJYN010000023">
    <property type="protein sequence ID" value="KAK1258228.1"/>
    <property type="molecule type" value="Genomic_DNA"/>
</dbReference>
<evidence type="ECO:0000256" key="1">
    <source>
        <dbReference type="ARBA" id="ARBA00004141"/>
    </source>
</evidence>
<dbReference type="AlphaFoldDB" id="A0AAV9A064"/>
<keyword evidence="3 7" id="KW-0812">Transmembrane</keyword>
<keyword evidence="9" id="KW-1185">Reference proteome</keyword>
<evidence type="ECO:0000313" key="8">
    <source>
        <dbReference type="EMBL" id="KAK1258228.1"/>
    </source>
</evidence>
<dbReference type="Gene3D" id="1.20.1250.20">
    <property type="entry name" value="MFS general substrate transporter like domains"/>
    <property type="match status" value="1"/>
</dbReference>
<keyword evidence="2" id="KW-0592">Phosphate transport</keyword>
<proteinExistence type="predicted"/>
<protein>
    <submittedName>
        <fullName evidence="8">Inorganic phosphate transporter 1-5</fullName>
    </submittedName>
</protein>
<dbReference type="GO" id="GO:0006817">
    <property type="term" value="P:phosphate ion transport"/>
    <property type="evidence" value="ECO:0007669"/>
    <property type="project" value="UniProtKB-KW"/>
</dbReference>